<proteinExistence type="predicted"/>
<dbReference type="OrthoDB" id="1652165at2"/>
<keyword evidence="4" id="KW-1185">Reference proteome</keyword>
<dbReference type="InterPro" id="IPR011050">
    <property type="entry name" value="Pectin_lyase_fold/virulence"/>
</dbReference>
<dbReference type="SUPFAM" id="SSF56988">
    <property type="entry name" value="Anthrax protective antigen"/>
    <property type="match status" value="1"/>
</dbReference>
<dbReference type="Proteomes" id="UP000184121">
    <property type="component" value="Unassembled WGS sequence"/>
</dbReference>
<dbReference type="PROSITE" id="PS51820">
    <property type="entry name" value="PA14"/>
    <property type="match status" value="1"/>
</dbReference>
<evidence type="ECO:0000313" key="4">
    <source>
        <dbReference type="Proteomes" id="UP000184121"/>
    </source>
</evidence>
<feature type="domain" description="PA14" evidence="2">
    <location>
        <begin position="704"/>
        <end position="840"/>
    </location>
</feature>
<dbReference type="SUPFAM" id="SSF51126">
    <property type="entry name" value="Pectin lyase-like"/>
    <property type="match status" value="1"/>
</dbReference>
<name>A0A1M6ZHM2_9FLAO</name>
<dbReference type="Pfam" id="PF07691">
    <property type="entry name" value="PA14"/>
    <property type="match status" value="1"/>
</dbReference>
<dbReference type="InterPro" id="IPR037524">
    <property type="entry name" value="PA14/GLEYA"/>
</dbReference>
<gene>
    <name evidence="3" type="ORF">SAMN05444366_0270</name>
</gene>
<organism evidence="3 4">
    <name type="scientific">Flavobacterium saccharophilum</name>
    <dbReference type="NCBI Taxonomy" id="29534"/>
    <lineage>
        <taxon>Bacteria</taxon>
        <taxon>Pseudomonadati</taxon>
        <taxon>Bacteroidota</taxon>
        <taxon>Flavobacteriia</taxon>
        <taxon>Flavobacteriales</taxon>
        <taxon>Flavobacteriaceae</taxon>
        <taxon>Flavobacterium</taxon>
    </lineage>
</organism>
<keyword evidence="1" id="KW-0732">Signal</keyword>
<accession>A0A1M6ZHM2</accession>
<dbReference type="SMART" id="SM00710">
    <property type="entry name" value="PbH1"/>
    <property type="match status" value="6"/>
</dbReference>
<dbReference type="EMBL" id="FRBY01000001">
    <property type="protein sequence ID" value="SHL29849.1"/>
    <property type="molecule type" value="Genomic_DNA"/>
</dbReference>
<dbReference type="InterPro" id="IPR006626">
    <property type="entry name" value="PbH1"/>
</dbReference>
<feature type="chain" id="PRO_5012522831" evidence="1">
    <location>
        <begin position="26"/>
        <end position="1519"/>
    </location>
</feature>
<evidence type="ECO:0000259" key="2">
    <source>
        <dbReference type="PROSITE" id="PS51820"/>
    </source>
</evidence>
<dbReference type="InterPro" id="IPR011658">
    <property type="entry name" value="PA14_dom"/>
</dbReference>
<evidence type="ECO:0000313" key="3">
    <source>
        <dbReference type="EMBL" id="SHL29849.1"/>
    </source>
</evidence>
<dbReference type="STRING" id="29534.SAMN05444366_0270"/>
<reference evidence="4" key="1">
    <citation type="submission" date="2016-11" db="EMBL/GenBank/DDBJ databases">
        <authorList>
            <person name="Varghese N."/>
            <person name="Submissions S."/>
        </authorList>
    </citation>
    <scope>NUCLEOTIDE SEQUENCE [LARGE SCALE GENOMIC DNA]</scope>
    <source>
        <strain evidence="4">DSM 1811</strain>
    </source>
</reference>
<evidence type="ECO:0000256" key="1">
    <source>
        <dbReference type="SAM" id="SignalP"/>
    </source>
</evidence>
<dbReference type="RefSeq" id="WP_086065100.1">
    <property type="nucleotide sequence ID" value="NZ_FRBY01000001.1"/>
</dbReference>
<feature type="signal peptide" evidence="1">
    <location>
        <begin position="1"/>
        <end position="25"/>
    </location>
</feature>
<sequence>MPRFNMIRKLLLPFLFLLLPFFGFAQTIDLATWSLTSNGDSTFKQNYVQNASFTSDAGQNPITYGSTGALVTGWNNSDYVHYRYVEISIVPTTNNVIWISNLILQQSSIPNGGLSNYIAKYAITQNGTTPDASTFYNTATPLVAEESISGNPYKTIKINESLNSTQKLIVRFYTKGNDFNAIKWQFLPNTLKFTGKLMGPLAGPYIIGNSTVSDFTSIKSAINALNNVGVSAPVTFLIDENQTIASQLTINQFTGTSATNTVTIRPNDNKNVSIIGSIRNGALIALNGADNVIIDGNNAFTDNNLKLFNNYSNGANDNRLGIWLYNDANNNTFKNLYIQMTILGKTIDVFATGIFSGGNTIGSSGNNSNNTVSNITFTETKQPIFIEGGNNWIISKNKLGSDNTDIQPSVGIYINNVNGYTVSGNTISGITKFSNDNIRTAAGISILGSSTAGTIYNNIINNVNNTHQSNQSNTAGIFIDNSATSTTTIYNNIISNVYTQANDNGDSNINYKGHGIYIKNGINKLYYNTIAMIPSNQNNGRSSCVYIEGATSVDLKNNILYNSRTSGTQYALYSKIANANLTSNYNSFYVTSGNTDNVVRNQDNSYKLSDWMKIKDANSVVTAPAFTSTYRLNTTDAANNILKGDPITDIITDIDGTIRVKPYMGAYEIKTCTPVGNEIAFGNDSWIGYVYKWTGTNAPDPKPTALPGNDTTVYIGTVTESSQVFDRNVGNNAITGTTINICGPAPLDKFLVRYKMKTTTAAGIYNFSIGGDDGARLYIDGKLVISRWNDHSFIIDGALIELTADSHEFIFEYYENGGAARATFSYGLIKGDNLNLPYGINVWNVYGFTQNNFNLSQTVYAGTYVDSNVNITTTGSWPKEKSPSANTEWQGAPMPIDNFTTTHRRQGFPCGNYKIQLVNYDDDVQIYVNGVLKFPLTTNKTAPQYINNGEVFVLNSSSKVEVLLKENGGDAYMGIKFESTPVIYDGTGTPPANTTAITIASNTTLQTDLEVCSCTINPGITLTVPSNKTLTVNENITVGAGGKLLLENNASLLQTSVAADAYTGDFDSFVMQRNTSPVRRYDFTCWSTPVNRPSGFTLHDVSPLTLADKYYSFNPSTGWKISYSGVLPMEPGMGYIVRAPQTYDINTAAVYPATFTGKPNNGTIQITPEANKNILVGNPYPSALNAKKFIDDNSIAGVDVGSLYFWTHNSPPVNSIPGDKKYYYNTADYAVFNLTGSTKGSNTPGYNAKPTGYIAAAESFFIRPNSGNKISFTNGMRVVGKNDQFFKTEKTTTEENNRLWLNFSNTEGAFKQALIGYIDGATDNLDYNYDAPTNSGNAYVDFYSINNTDKLTIQGRALPFNDTDLVPLGYVSKIVGDFTISIEEADGFFDTQAVYLEDKTTGKTVDLRAADYTFATEKGTFEDRFVLRYTNKTLGTGDFENIENGLLVSVKDKVIKVTSAEENIKEVTIFDINGKQLQSKNKIGSTELLISALQAANQVLLVKVTLENEFVVTKKIVFQ</sequence>
<dbReference type="SMART" id="SM00758">
    <property type="entry name" value="PA14"/>
    <property type="match status" value="1"/>
</dbReference>
<dbReference type="NCBIfam" id="NF033708">
    <property type="entry name" value="T9SS_Cterm_ChiA"/>
    <property type="match status" value="1"/>
</dbReference>
<protein>
    <submittedName>
        <fullName evidence="3">PA14 domain-containing protein</fullName>
    </submittedName>
</protein>